<reference evidence="3 4" key="1">
    <citation type="submission" date="2014-06" db="EMBL/GenBank/DDBJ databases">
        <title>Evolutionary Origins and Diversification of the Mycorrhizal Mutualists.</title>
        <authorList>
            <consortium name="DOE Joint Genome Institute"/>
            <consortium name="Mycorrhizal Genomics Consortium"/>
            <person name="Kohler A."/>
            <person name="Kuo A."/>
            <person name="Nagy L.G."/>
            <person name="Floudas D."/>
            <person name="Copeland A."/>
            <person name="Barry K.W."/>
            <person name="Cichocki N."/>
            <person name="Veneault-Fourrey C."/>
            <person name="LaButti K."/>
            <person name="Lindquist E.A."/>
            <person name="Lipzen A."/>
            <person name="Lundell T."/>
            <person name="Morin E."/>
            <person name="Murat C."/>
            <person name="Riley R."/>
            <person name="Ohm R."/>
            <person name="Sun H."/>
            <person name="Tunlid A."/>
            <person name="Henrissat B."/>
            <person name="Grigoriev I.V."/>
            <person name="Hibbett D.S."/>
            <person name="Martin F."/>
        </authorList>
    </citation>
    <scope>NUCLEOTIDE SEQUENCE [LARGE SCALE GENOMIC DNA]</scope>
    <source>
        <strain evidence="3 4">SS14</strain>
    </source>
</reference>
<organism evidence="3 4">
    <name type="scientific">Sphaerobolus stellatus (strain SS14)</name>
    <dbReference type="NCBI Taxonomy" id="990650"/>
    <lineage>
        <taxon>Eukaryota</taxon>
        <taxon>Fungi</taxon>
        <taxon>Dikarya</taxon>
        <taxon>Basidiomycota</taxon>
        <taxon>Agaricomycotina</taxon>
        <taxon>Agaricomycetes</taxon>
        <taxon>Phallomycetidae</taxon>
        <taxon>Geastrales</taxon>
        <taxon>Sphaerobolaceae</taxon>
        <taxon>Sphaerobolus</taxon>
    </lineage>
</organism>
<dbReference type="InterPro" id="IPR036968">
    <property type="entry name" value="Enolpyruvate_Tfrase_sf"/>
</dbReference>
<dbReference type="EMBL" id="KN837152">
    <property type="protein sequence ID" value="KIJ39386.1"/>
    <property type="molecule type" value="Genomic_DNA"/>
</dbReference>
<keyword evidence="1" id="KW-0808">Transferase</keyword>
<dbReference type="Proteomes" id="UP000054279">
    <property type="component" value="Unassembled WGS sequence"/>
</dbReference>
<protein>
    <recommendedName>
        <fullName evidence="2">Enolpyruvate transferase domain-containing protein</fullName>
    </recommendedName>
</protein>
<dbReference type="PANTHER" id="PTHR21090">
    <property type="entry name" value="AROM/DEHYDROQUINATE SYNTHASE"/>
    <property type="match status" value="1"/>
</dbReference>
<dbReference type="GO" id="GO:0003866">
    <property type="term" value="F:3-phosphoshikimate 1-carboxyvinyltransferase activity"/>
    <property type="evidence" value="ECO:0007669"/>
    <property type="project" value="TreeGrafter"/>
</dbReference>
<evidence type="ECO:0000256" key="1">
    <source>
        <dbReference type="ARBA" id="ARBA00022679"/>
    </source>
</evidence>
<sequence>MVAALSDLKICLVGAKFSWEDNGETLVVEGSRGALETPESGKEIYLGNADTAARFLTTVCTLARSKSSKQTTAITGNARMKQRPIGPVVDGLRENGTSISYLESQGCLPLSITSGLKGGHVRLAASVSSQCLLYIGMTVAIMRAFGADIQREALKDIYHIKPIDKVVQVFFSALPVSTPTFVPGSPQTAVSLMEELSYDSDAIEVRVDLLSEDGNAKAHNVPSLGYVAAQVVALRRNTLLPIICTMRTVSQGGLFPDDGEEAALALMNLGIPMGCEYIDVEIDWSTKLQEAVKATKGASQLIAPWHD</sequence>
<dbReference type="SUPFAM" id="SSF51569">
    <property type="entry name" value="Aldolase"/>
    <property type="match status" value="1"/>
</dbReference>
<dbReference type="AlphaFoldDB" id="A0A0C9VNR6"/>
<dbReference type="InterPro" id="IPR013785">
    <property type="entry name" value="Aldolase_TIM"/>
</dbReference>
<dbReference type="Pfam" id="PF01487">
    <property type="entry name" value="DHquinase_I"/>
    <property type="match status" value="1"/>
</dbReference>
<dbReference type="Pfam" id="PF00275">
    <property type="entry name" value="EPSP_synthase"/>
    <property type="match status" value="1"/>
</dbReference>
<dbReference type="InterPro" id="IPR001986">
    <property type="entry name" value="Enolpyruvate_Tfrase_dom"/>
</dbReference>
<keyword evidence="4" id="KW-1185">Reference proteome</keyword>
<feature type="domain" description="Enolpyruvate transferase" evidence="2">
    <location>
        <begin position="16"/>
        <end position="131"/>
    </location>
</feature>
<dbReference type="CDD" id="cd00502">
    <property type="entry name" value="DHQase_I"/>
    <property type="match status" value="1"/>
</dbReference>
<accession>A0A0C9VNR6</accession>
<dbReference type="OrthoDB" id="204377at2759"/>
<dbReference type="PANTHER" id="PTHR21090:SF5">
    <property type="entry name" value="PENTAFUNCTIONAL AROM POLYPEPTIDE"/>
    <property type="match status" value="1"/>
</dbReference>
<dbReference type="SUPFAM" id="SSF55205">
    <property type="entry name" value="EPT/RTPC-like"/>
    <property type="match status" value="1"/>
</dbReference>
<dbReference type="InterPro" id="IPR001381">
    <property type="entry name" value="DHquinase_I"/>
</dbReference>
<dbReference type="Gene3D" id="3.65.10.10">
    <property type="entry name" value="Enolpyruvate transferase domain"/>
    <property type="match status" value="1"/>
</dbReference>
<dbReference type="InterPro" id="IPR013792">
    <property type="entry name" value="RNA3'P_cycl/enolpyr_Trfase_a/b"/>
</dbReference>
<name>A0A0C9VNR6_SPHS4</name>
<dbReference type="HOGENOM" id="CLU_906645_0_0_1"/>
<dbReference type="Gene3D" id="3.20.20.70">
    <property type="entry name" value="Aldolase class I"/>
    <property type="match status" value="1"/>
</dbReference>
<evidence type="ECO:0000259" key="2">
    <source>
        <dbReference type="Pfam" id="PF00275"/>
    </source>
</evidence>
<dbReference type="GO" id="GO:0009423">
    <property type="term" value="P:chorismate biosynthetic process"/>
    <property type="evidence" value="ECO:0007669"/>
    <property type="project" value="TreeGrafter"/>
</dbReference>
<gene>
    <name evidence="3" type="ORF">M422DRAFT_257702</name>
</gene>
<evidence type="ECO:0000313" key="4">
    <source>
        <dbReference type="Proteomes" id="UP000054279"/>
    </source>
</evidence>
<dbReference type="GO" id="GO:0003855">
    <property type="term" value="F:3-dehydroquinate dehydratase activity"/>
    <property type="evidence" value="ECO:0007669"/>
    <property type="project" value="InterPro"/>
</dbReference>
<evidence type="ECO:0000313" key="3">
    <source>
        <dbReference type="EMBL" id="KIJ39386.1"/>
    </source>
</evidence>
<proteinExistence type="predicted"/>